<dbReference type="InterPro" id="IPR000748">
    <property type="entry name" value="PsdUridine_synth_RsuA/RluB/E/F"/>
</dbReference>
<feature type="domain" description="RNA-binding S4" evidence="7">
    <location>
        <begin position="1"/>
        <end position="60"/>
    </location>
</feature>
<dbReference type="PANTHER" id="PTHR47683:SF2">
    <property type="entry name" value="RNA-BINDING S4 DOMAIN-CONTAINING PROTEIN"/>
    <property type="match status" value="1"/>
</dbReference>
<dbReference type="InterPro" id="IPR006145">
    <property type="entry name" value="PsdUridine_synth_RsuA/RluA"/>
</dbReference>
<dbReference type="EMBL" id="CP020472">
    <property type="protein sequence ID" value="ARD21076.1"/>
    <property type="molecule type" value="Genomic_DNA"/>
</dbReference>
<dbReference type="SMART" id="SM00363">
    <property type="entry name" value="S4"/>
    <property type="match status" value="1"/>
</dbReference>
<dbReference type="Pfam" id="PF00849">
    <property type="entry name" value="PseudoU_synth_2"/>
    <property type="match status" value="1"/>
</dbReference>
<dbReference type="InterPro" id="IPR042092">
    <property type="entry name" value="PsdUridine_s_RsuA/RluB/E/F_cat"/>
</dbReference>
<evidence type="ECO:0000256" key="3">
    <source>
        <dbReference type="ARBA" id="ARBA00036390"/>
    </source>
</evidence>
<keyword evidence="2 6" id="KW-0413">Isomerase</keyword>
<evidence type="ECO:0000256" key="4">
    <source>
        <dbReference type="ARBA" id="ARBA00036535"/>
    </source>
</evidence>
<evidence type="ECO:0000256" key="6">
    <source>
        <dbReference type="RuleBase" id="RU003887"/>
    </source>
</evidence>
<dbReference type="CDD" id="cd02554">
    <property type="entry name" value="PseudoU_synth_RluF"/>
    <property type="match status" value="1"/>
</dbReference>
<evidence type="ECO:0000313" key="9">
    <source>
        <dbReference type="Proteomes" id="UP000191820"/>
    </source>
</evidence>
<comment type="catalytic activity">
    <reaction evidence="4">
        <text>uridine(2604) in 23S rRNA = pseudouridine(2604) in 23S rRNA</text>
        <dbReference type="Rhea" id="RHEA:38875"/>
        <dbReference type="Rhea" id="RHEA-COMP:10093"/>
        <dbReference type="Rhea" id="RHEA-COMP:10094"/>
        <dbReference type="ChEBI" id="CHEBI:65314"/>
        <dbReference type="ChEBI" id="CHEBI:65315"/>
        <dbReference type="EC" id="5.4.99.21"/>
    </reaction>
</comment>
<dbReference type="PROSITE" id="PS50889">
    <property type="entry name" value="S4"/>
    <property type="match status" value="1"/>
</dbReference>
<protein>
    <recommendedName>
        <fullName evidence="6">Pseudouridine synthase</fullName>
        <ecNumber evidence="6">5.4.99.-</ecNumber>
    </recommendedName>
</protein>
<reference evidence="8 9" key="1">
    <citation type="submission" date="2017-03" db="EMBL/GenBank/DDBJ databases">
        <title>Genome sequencing of Shewanella japonica KCTC 22435.</title>
        <authorList>
            <person name="Kim K.M."/>
        </authorList>
    </citation>
    <scope>NUCLEOTIDE SEQUENCE [LARGE SCALE GENOMIC DNA]</scope>
    <source>
        <strain evidence="8 9">KCTC 22435</strain>
    </source>
</reference>
<sequence>MRLEQYLAHCGVSSRRQAQRLIAAGRVTFNGQLASPLDRVNANAINPNILLDGAPIAPIETKQYWLYHKPVGIDCRLLPDLPSSLIHILPAAPRLYPAGRLDKDSRGLLLLTNDGELTHKLMHPDYGHQKVYLVTVDRDFSAEFIEKMANGVSYKDVTTKPCDVEAVSSNQFKITLTQGLNRQIRRMAKALGYTVIDLVRLSMMNCELLDLPEKQMRPLEAAEISLLRHQLKL</sequence>
<dbReference type="PANTHER" id="PTHR47683">
    <property type="entry name" value="PSEUDOURIDINE SYNTHASE FAMILY PROTEIN-RELATED"/>
    <property type="match status" value="1"/>
</dbReference>
<gene>
    <name evidence="8" type="ORF">SJ2017_0739</name>
</gene>
<evidence type="ECO:0000259" key="7">
    <source>
        <dbReference type="SMART" id="SM00363"/>
    </source>
</evidence>
<dbReference type="RefSeq" id="WP_080914915.1">
    <property type="nucleotide sequence ID" value="NZ_CANMJJ010000015.1"/>
</dbReference>
<dbReference type="Gene3D" id="3.10.290.10">
    <property type="entry name" value="RNA-binding S4 domain"/>
    <property type="match status" value="1"/>
</dbReference>
<dbReference type="PROSITE" id="PS01149">
    <property type="entry name" value="PSI_RSU"/>
    <property type="match status" value="1"/>
</dbReference>
<dbReference type="InterPro" id="IPR018496">
    <property type="entry name" value="PsdUridine_synth_RsuA/RluB_CS"/>
</dbReference>
<dbReference type="Gene3D" id="3.30.70.580">
    <property type="entry name" value="Pseudouridine synthase I, catalytic domain, N-terminal subdomain"/>
    <property type="match status" value="1"/>
</dbReference>
<dbReference type="InterPro" id="IPR002942">
    <property type="entry name" value="S4_RNA-bd"/>
</dbReference>
<proteinExistence type="inferred from homology"/>
<evidence type="ECO:0000313" key="8">
    <source>
        <dbReference type="EMBL" id="ARD21076.1"/>
    </source>
</evidence>
<dbReference type="Gene3D" id="3.30.70.1560">
    <property type="entry name" value="Alpha-L RNA-binding motif"/>
    <property type="match status" value="1"/>
</dbReference>
<keyword evidence="9" id="KW-1185">Reference proteome</keyword>
<evidence type="ECO:0000256" key="1">
    <source>
        <dbReference type="ARBA" id="ARBA00008348"/>
    </source>
</evidence>
<dbReference type="Proteomes" id="UP000191820">
    <property type="component" value="Chromosome"/>
</dbReference>
<comment type="similarity">
    <text evidence="1 6">Belongs to the pseudouridine synthase RsuA family.</text>
</comment>
<dbReference type="NCBIfam" id="TIGR00093">
    <property type="entry name" value="pseudouridine synthase"/>
    <property type="match status" value="1"/>
</dbReference>
<evidence type="ECO:0000256" key="2">
    <source>
        <dbReference type="ARBA" id="ARBA00023235"/>
    </source>
</evidence>
<dbReference type="SUPFAM" id="SSF55120">
    <property type="entry name" value="Pseudouridine synthase"/>
    <property type="match status" value="1"/>
</dbReference>
<dbReference type="InterPro" id="IPR036986">
    <property type="entry name" value="S4_RNA-bd_sf"/>
</dbReference>
<dbReference type="InterPro" id="IPR020094">
    <property type="entry name" value="TruA/RsuA/RluB/E/F_N"/>
</dbReference>
<dbReference type="InterPro" id="IPR050343">
    <property type="entry name" value="RsuA_PseudoU_synthase"/>
</dbReference>
<dbReference type="InterPro" id="IPR020103">
    <property type="entry name" value="PsdUridine_synth_cat_dom_sf"/>
</dbReference>
<evidence type="ECO:0000256" key="5">
    <source>
        <dbReference type="PROSITE-ProRule" id="PRU00182"/>
    </source>
</evidence>
<organism evidence="8 9">
    <name type="scientific">Shewanella japonica</name>
    <dbReference type="NCBI Taxonomy" id="93973"/>
    <lineage>
        <taxon>Bacteria</taxon>
        <taxon>Pseudomonadati</taxon>
        <taxon>Pseudomonadota</taxon>
        <taxon>Gammaproteobacteria</taxon>
        <taxon>Alteromonadales</taxon>
        <taxon>Shewanellaceae</taxon>
        <taxon>Shewanella</taxon>
    </lineage>
</organism>
<accession>A0ABM6JHR4</accession>
<comment type="catalytic activity">
    <reaction evidence="3">
        <text>uridine(35) in tRNA(Tyr) = pseudouridine(35) in tRNA(Tyr)</text>
        <dbReference type="Rhea" id="RHEA:60556"/>
        <dbReference type="Rhea" id="RHEA-COMP:15607"/>
        <dbReference type="Rhea" id="RHEA-COMP:15608"/>
        <dbReference type="ChEBI" id="CHEBI:65314"/>
        <dbReference type="ChEBI" id="CHEBI:65315"/>
    </reaction>
</comment>
<keyword evidence="5" id="KW-0694">RNA-binding</keyword>
<dbReference type="CDD" id="cd00165">
    <property type="entry name" value="S4"/>
    <property type="match status" value="1"/>
</dbReference>
<dbReference type="EC" id="5.4.99.-" evidence="6"/>
<dbReference type="SUPFAM" id="SSF55174">
    <property type="entry name" value="Alpha-L RNA-binding motif"/>
    <property type="match status" value="1"/>
</dbReference>
<name>A0ABM6JHR4_9GAMM</name>
<dbReference type="Pfam" id="PF01479">
    <property type="entry name" value="S4"/>
    <property type="match status" value="1"/>
</dbReference>